<feature type="compositionally biased region" description="Basic and acidic residues" evidence="1">
    <location>
        <begin position="98"/>
        <end position="113"/>
    </location>
</feature>
<organism evidence="3 4">
    <name type="scientific">Synaphobranchus kaupii</name>
    <name type="common">Kaup's arrowtooth eel</name>
    <dbReference type="NCBI Taxonomy" id="118154"/>
    <lineage>
        <taxon>Eukaryota</taxon>
        <taxon>Metazoa</taxon>
        <taxon>Chordata</taxon>
        <taxon>Craniata</taxon>
        <taxon>Vertebrata</taxon>
        <taxon>Euteleostomi</taxon>
        <taxon>Actinopterygii</taxon>
        <taxon>Neopterygii</taxon>
        <taxon>Teleostei</taxon>
        <taxon>Anguilliformes</taxon>
        <taxon>Synaphobranchidae</taxon>
        <taxon>Synaphobranchus</taxon>
    </lineage>
</organism>
<reference evidence="3" key="1">
    <citation type="journal article" date="2023" name="Science">
        <title>Genome structures resolve the early diversification of teleost fishes.</title>
        <authorList>
            <person name="Parey E."/>
            <person name="Louis A."/>
            <person name="Montfort J."/>
            <person name="Bouchez O."/>
            <person name="Roques C."/>
            <person name="Iampietro C."/>
            <person name="Lluch J."/>
            <person name="Castinel A."/>
            <person name="Donnadieu C."/>
            <person name="Desvignes T."/>
            <person name="Floi Bucao C."/>
            <person name="Jouanno E."/>
            <person name="Wen M."/>
            <person name="Mejri S."/>
            <person name="Dirks R."/>
            <person name="Jansen H."/>
            <person name="Henkel C."/>
            <person name="Chen W.J."/>
            <person name="Zahm M."/>
            <person name="Cabau C."/>
            <person name="Klopp C."/>
            <person name="Thompson A.W."/>
            <person name="Robinson-Rechavi M."/>
            <person name="Braasch I."/>
            <person name="Lecointre G."/>
            <person name="Bobe J."/>
            <person name="Postlethwait J.H."/>
            <person name="Berthelot C."/>
            <person name="Roest Crollius H."/>
            <person name="Guiguen Y."/>
        </authorList>
    </citation>
    <scope>NUCLEOTIDE SEQUENCE</scope>
    <source>
        <strain evidence="3">WJC10195</strain>
    </source>
</reference>
<gene>
    <name evidence="3" type="ORF">SKAU_G00212980</name>
</gene>
<sequence>MERRPAAQGGTGLGYPFLIFHFSTFLAAAIVTCRGGAVCPGSKYRLAGPARQGSRPSLQQRIRSSKIPQLPLQALSGWGYQRARERAHRPFSSQADGNEERQGLGVPSEDRGRQQCCLNQEQRAVTVLH</sequence>
<keyword evidence="4" id="KW-1185">Reference proteome</keyword>
<keyword evidence="2" id="KW-0472">Membrane</keyword>
<dbReference type="Proteomes" id="UP001152622">
    <property type="component" value="Chromosome 7"/>
</dbReference>
<proteinExistence type="predicted"/>
<feature type="region of interest" description="Disordered" evidence="1">
    <location>
        <begin position="83"/>
        <end position="113"/>
    </location>
</feature>
<evidence type="ECO:0000256" key="1">
    <source>
        <dbReference type="SAM" id="MobiDB-lite"/>
    </source>
</evidence>
<feature type="transmembrane region" description="Helical" evidence="2">
    <location>
        <begin position="12"/>
        <end position="31"/>
    </location>
</feature>
<evidence type="ECO:0000313" key="4">
    <source>
        <dbReference type="Proteomes" id="UP001152622"/>
    </source>
</evidence>
<dbReference type="AlphaFoldDB" id="A0A9Q1IV43"/>
<evidence type="ECO:0000256" key="2">
    <source>
        <dbReference type="SAM" id="Phobius"/>
    </source>
</evidence>
<evidence type="ECO:0000313" key="3">
    <source>
        <dbReference type="EMBL" id="KAJ8353731.1"/>
    </source>
</evidence>
<accession>A0A9Q1IV43</accession>
<protein>
    <submittedName>
        <fullName evidence="3">Uncharacterized protein</fullName>
    </submittedName>
</protein>
<name>A0A9Q1IV43_SYNKA</name>
<comment type="caution">
    <text evidence="3">The sequence shown here is derived from an EMBL/GenBank/DDBJ whole genome shotgun (WGS) entry which is preliminary data.</text>
</comment>
<keyword evidence="2" id="KW-1133">Transmembrane helix</keyword>
<dbReference type="EMBL" id="JAINUF010000007">
    <property type="protein sequence ID" value="KAJ8353731.1"/>
    <property type="molecule type" value="Genomic_DNA"/>
</dbReference>
<keyword evidence="2" id="KW-0812">Transmembrane</keyword>